<gene>
    <name evidence="8" type="ORF">BINDI_0744</name>
</gene>
<dbReference type="GO" id="GO:0009432">
    <property type="term" value="P:SOS response"/>
    <property type="evidence" value="ECO:0007669"/>
    <property type="project" value="UniProtKB-KW"/>
</dbReference>
<keyword evidence="4" id="KW-0234">DNA repair</keyword>
<evidence type="ECO:0000313" key="9">
    <source>
        <dbReference type="Proteomes" id="UP000028569"/>
    </source>
</evidence>
<reference evidence="8 9" key="1">
    <citation type="journal article" date="2014" name="Appl. Environ. Microbiol.">
        <title>Genomic encyclopedia of type strains of the genus Bifidobacterium.</title>
        <authorList>
            <person name="Milani C."/>
            <person name="Lugli G.A."/>
            <person name="Duranti S."/>
            <person name="Turroni F."/>
            <person name="Bottacini F."/>
            <person name="Mangifesta M."/>
            <person name="Sanchez B."/>
            <person name="Viappiani A."/>
            <person name="Mancabelli L."/>
            <person name="Taminiau B."/>
            <person name="Delcenserie V."/>
            <person name="Barrangou R."/>
            <person name="Margolles A."/>
            <person name="van Sinderen D."/>
            <person name="Ventura M."/>
        </authorList>
    </citation>
    <scope>NUCLEOTIDE SEQUENCE [LARGE SCALE GENOMIC DNA]</scope>
    <source>
        <strain evidence="8 9">LMG 11587</strain>
    </source>
</reference>
<dbReference type="Pfam" id="PF11799">
    <property type="entry name" value="IMS_C"/>
    <property type="match status" value="1"/>
</dbReference>
<dbReference type="RefSeq" id="WP_081830782.1">
    <property type="nucleotide sequence ID" value="NZ_CP006018.1"/>
</dbReference>
<dbReference type="PANTHER" id="PTHR11076">
    <property type="entry name" value="DNA REPAIR POLYMERASE UMUC / TRANSFERASE FAMILY MEMBER"/>
    <property type="match status" value="1"/>
</dbReference>
<keyword evidence="8" id="KW-0548">Nucleotidyltransferase</keyword>
<dbReference type="PROSITE" id="PS50173">
    <property type="entry name" value="UMUC"/>
    <property type="match status" value="1"/>
</dbReference>
<evidence type="ECO:0000256" key="6">
    <source>
        <dbReference type="ARBA" id="ARBA00025589"/>
    </source>
</evidence>
<dbReference type="EC" id="2.7.7.7" evidence="8"/>
<evidence type="ECO:0000259" key="7">
    <source>
        <dbReference type="PROSITE" id="PS50173"/>
    </source>
</evidence>
<keyword evidence="8" id="KW-0808">Transferase</keyword>
<dbReference type="Gene3D" id="3.30.70.270">
    <property type="match status" value="1"/>
</dbReference>
<dbReference type="GO" id="GO:0003684">
    <property type="term" value="F:damaged DNA binding"/>
    <property type="evidence" value="ECO:0007669"/>
    <property type="project" value="InterPro"/>
</dbReference>
<dbReference type="KEGG" id="bii:BINDI_0744"/>
<dbReference type="InterPro" id="IPR050116">
    <property type="entry name" value="DNA_polymerase-Y"/>
</dbReference>
<dbReference type="GO" id="GO:0006281">
    <property type="term" value="P:DNA repair"/>
    <property type="evidence" value="ECO:0007669"/>
    <property type="project" value="UniProtKB-KW"/>
</dbReference>
<evidence type="ECO:0000256" key="5">
    <source>
        <dbReference type="ARBA" id="ARBA00023236"/>
    </source>
</evidence>
<name>A0A087VUJ2_9BIFI</name>
<dbReference type="GO" id="GO:0042276">
    <property type="term" value="P:error-prone translesion synthesis"/>
    <property type="evidence" value="ECO:0007669"/>
    <property type="project" value="TreeGrafter"/>
</dbReference>
<dbReference type="InterPro" id="IPR017961">
    <property type="entry name" value="DNA_pol_Y-fam_little_finger"/>
</dbReference>
<dbReference type="GO" id="GO:0003887">
    <property type="term" value="F:DNA-directed DNA polymerase activity"/>
    <property type="evidence" value="ECO:0007669"/>
    <property type="project" value="UniProtKB-EC"/>
</dbReference>
<dbReference type="EMBL" id="CP006018">
    <property type="protein sequence ID" value="AIC92016.1"/>
    <property type="molecule type" value="Genomic_DNA"/>
</dbReference>
<dbReference type="Pfam" id="PF00817">
    <property type="entry name" value="IMS"/>
    <property type="match status" value="1"/>
</dbReference>
<evidence type="ECO:0000256" key="2">
    <source>
        <dbReference type="ARBA" id="ARBA00022763"/>
    </source>
</evidence>
<dbReference type="Gene3D" id="1.10.150.20">
    <property type="entry name" value="5' to 3' exonuclease, C-terminal subdomain"/>
    <property type="match status" value="1"/>
</dbReference>
<dbReference type="SUPFAM" id="SSF56672">
    <property type="entry name" value="DNA/RNA polymerases"/>
    <property type="match status" value="1"/>
</dbReference>
<dbReference type="OrthoDB" id="9808813at2"/>
<dbReference type="PANTHER" id="PTHR11076:SF34">
    <property type="entry name" value="PROTEIN UMUC"/>
    <property type="match status" value="1"/>
</dbReference>
<dbReference type="Pfam" id="PF13438">
    <property type="entry name" value="DUF4113"/>
    <property type="match status" value="1"/>
</dbReference>
<feature type="domain" description="UmuC" evidence="7">
    <location>
        <begin position="23"/>
        <end position="208"/>
    </location>
</feature>
<dbReference type="CDD" id="cd01700">
    <property type="entry name" value="PolY_Pol_V_umuC"/>
    <property type="match status" value="1"/>
</dbReference>
<keyword evidence="5" id="KW-0742">SOS response</keyword>
<comment type="similarity">
    <text evidence="1">Belongs to the DNA polymerase type-Y family.</text>
</comment>
<dbReference type="InterPro" id="IPR001126">
    <property type="entry name" value="UmuC"/>
</dbReference>
<dbReference type="Gene3D" id="3.40.1170.60">
    <property type="match status" value="1"/>
</dbReference>
<dbReference type="GO" id="GO:0005829">
    <property type="term" value="C:cytosol"/>
    <property type="evidence" value="ECO:0007669"/>
    <property type="project" value="TreeGrafter"/>
</dbReference>
<dbReference type="Proteomes" id="UP000028569">
    <property type="component" value="Chromosome"/>
</dbReference>
<accession>A0A087VUJ2</accession>
<evidence type="ECO:0000256" key="4">
    <source>
        <dbReference type="ARBA" id="ARBA00023204"/>
    </source>
</evidence>
<dbReference type="InterPro" id="IPR025188">
    <property type="entry name" value="DUF4113"/>
</dbReference>
<evidence type="ECO:0000313" key="8">
    <source>
        <dbReference type="EMBL" id="AIC92016.1"/>
    </source>
</evidence>
<dbReference type="InterPro" id="IPR043502">
    <property type="entry name" value="DNA/RNA_pol_sf"/>
</dbReference>
<keyword evidence="2" id="KW-0227">DNA damage</keyword>
<organism evidence="8 9">
    <name type="scientific">Bifidobacterium [indicum] DSM 20214 = LMG 11587</name>
    <dbReference type="NCBI Taxonomy" id="1341694"/>
    <lineage>
        <taxon>Bacteria</taxon>
        <taxon>Bacillati</taxon>
        <taxon>Actinomycetota</taxon>
        <taxon>Actinomycetes</taxon>
        <taxon>Bifidobacteriales</taxon>
        <taxon>Bifidobacteriaceae</taxon>
        <taxon>Bifidobacterium</taxon>
    </lineage>
</organism>
<keyword evidence="9" id="KW-1185">Reference proteome</keyword>
<evidence type="ECO:0000256" key="3">
    <source>
        <dbReference type="ARBA" id="ARBA00023199"/>
    </source>
</evidence>
<keyword evidence="3" id="KW-0741">SOS mutagenesis</keyword>
<comment type="function">
    <text evidence="6">Poorly processive, error-prone DNA polymerase involved in untargeted mutagenesis. Copies undamaged DNA at stalled replication forks, which arise in vivo from mismatched or misaligned primer ends. These misaligned primers can be extended by PolIV. Exhibits no 3'-5' exonuclease (proofreading) activity. May be involved in translesional synthesis, in conjunction with the beta clamp from PolIII.</text>
</comment>
<evidence type="ECO:0000256" key="1">
    <source>
        <dbReference type="ARBA" id="ARBA00010945"/>
    </source>
</evidence>
<dbReference type="InterPro" id="IPR043128">
    <property type="entry name" value="Rev_trsase/Diguanyl_cyclase"/>
</dbReference>
<protein>
    <submittedName>
        <fullName evidence="8">DNA polymerase V subunit UmuC</fullName>
        <ecNumber evidence="8">2.7.7.7</ecNumber>
    </submittedName>
</protein>
<proteinExistence type="inferred from homology"/>
<dbReference type="HOGENOM" id="CLU_012348_3_0_11"/>
<sequence>MPEQQNDRPSAIQGEEAALTPRVVLADANSFYASCEKVFDPSLEGRPVVVLSNNDGCVVARNREAKQLGIANGTPWFKIRDQATHDGVVARSSNYELYASLSQRMMGVMARFLPNQEIYSIDECFMTSIWNDQRTGQICRDLHDAVLRSTGIPVSVGVAPTKTLAKVANHWAKTHPSIDGVTLWDQIEAEYGDRALASVPIDQVWGVGHKLTRKLMSMGIVTALDLRDADPVLIRRRFSVMVQRTALELRGTACIEDGADANKGIRTDQILCSRMFSHPVEGYTSLAQALSIYAQKACHRLHRQHSLCSKVKVFCSTSPYAPQQFSAISRTVDLEDPSDDPLVISRAASQAIKGHVDPHAHYIRAGVVLLELSDARSFQTLEGLDAARDTHELGDILEAASQRFGPFRVGVGYGGIRGRGRHDDDAGATWSMNRRILSPRSTTRWDEMAVAYAR</sequence>
<dbReference type="AlphaFoldDB" id="A0A087VUJ2"/>